<protein>
    <submittedName>
        <fullName evidence="2">Uncharacterized protein</fullName>
    </submittedName>
</protein>
<proteinExistence type="predicted"/>
<name>H0QM61_ARTG1</name>
<accession>H0QM61</accession>
<keyword evidence="3" id="KW-1185">Reference proteome</keyword>
<organism evidence="2 3">
    <name type="scientific">Arthrobacter globiformis (strain ATCC 8010 / DSM 20124 / JCM 1332 / NBRC 12137 / NCIMB 8907 / NRRL B-2979 / 168)</name>
    <dbReference type="NCBI Taxonomy" id="1077972"/>
    <lineage>
        <taxon>Bacteria</taxon>
        <taxon>Bacillati</taxon>
        <taxon>Actinomycetota</taxon>
        <taxon>Actinomycetes</taxon>
        <taxon>Micrococcales</taxon>
        <taxon>Micrococcaceae</taxon>
        <taxon>Arthrobacter</taxon>
    </lineage>
</organism>
<dbReference type="EMBL" id="BAEG01000051">
    <property type="protein sequence ID" value="GAB13912.1"/>
    <property type="molecule type" value="Genomic_DNA"/>
</dbReference>
<comment type="caution">
    <text evidence="2">The sequence shown here is derived from an EMBL/GenBank/DDBJ whole genome shotgun (WGS) entry which is preliminary data.</text>
</comment>
<gene>
    <name evidence="2" type="ORF">ARGLB_051_00930</name>
</gene>
<feature type="region of interest" description="Disordered" evidence="1">
    <location>
        <begin position="38"/>
        <end position="58"/>
    </location>
</feature>
<evidence type="ECO:0000256" key="1">
    <source>
        <dbReference type="SAM" id="MobiDB-lite"/>
    </source>
</evidence>
<dbReference type="Proteomes" id="UP000003828">
    <property type="component" value="Unassembled WGS sequence"/>
</dbReference>
<evidence type="ECO:0000313" key="3">
    <source>
        <dbReference type="Proteomes" id="UP000003828"/>
    </source>
</evidence>
<reference evidence="2 3" key="1">
    <citation type="submission" date="2011-12" db="EMBL/GenBank/DDBJ databases">
        <title>Whole genome shotgun sequence of Arthrobacter globiformis NBRC 12137.</title>
        <authorList>
            <person name="Miyazawa S."/>
            <person name="Hosoyama A."/>
            <person name="Tsuchikane K."/>
            <person name="Katsumata H."/>
            <person name="Yamazaki S."/>
            <person name="Fujita N."/>
        </authorList>
    </citation>
    <scope>NUCLEOTIDE SEQUENCE [LARGE SCALE GENOMIC DNA]</scope>
    <source>
        <strain evidence="2 3">NBRC 12137</strain>
    </source>
</reference>
<dbReference type="AlphaFoldDB" id="H0QM61"/>
<evidence type="ECO:0000313" key="2">
    <source>
        <dbReference type="EMBL" id="GAB13912.1"/>
    </source>
</evidence>
<sequence>MKLHVTYQGGDKDSKSELRELSEFPIELPGGRYDLTFRHASQDPDPTEAAAKWVSQES</sequence>